<gene>
    <name evidence="2" type="ORF">S58_21560</name>
</gene>
<dbReference type="PANTHER" id="PTHR40279">
    <property type="entry name" value="PQQC-LIKE PROTEIN"/>
    <property type="match status" value="1"/>
</dbReference>
<evidence type="ECO:0008006" key="4">
    <source>
        <dbReference type="Google" id="ProtNLM"/>
    </source>
</evidence>
<proteinExistence type="predicted"/>
<dbReference type="OrthoDB" id="277294at2"/>
<evidence type="ECO:0000256" key="1">
    <source>
        <dbReference type="ARBA" id="ARBA00023002"/>
    </source>
</evidence>
<dbReference type="InterPro" id="IPR016084">
    <property type="entry name" value="Haem_Oase-like_multi-hlx"/>
</dbReference>
<dbReference type="eggNOG" id="COG5424">
    <property type="taxonomic scope" value="Bacteria"/>
</dbReference>
<dbReference type="Pfam" id="PF14518">
    <property type="entry name" value="Haem_oxygenas_2"/>
    <property type="match status" value="1"/>
</dbReference>
<dbReference type="SMART" id="SM01236">
    <property type="entry name" value="Haem_oxygenase_2"/>
    <property type="match status" value="1"/>
</dbReference>
<dbReference type="PANTHER" id="PTHR40279:SF3">
    <property type="entry name" value="4-AMINOBENZOATE SYNTHASE"/>
    <property type="match status" value="1"/>
</dbReference>
<dbReference type="STRING" id="1245469.S58_21560"/>
<keyword evidence="1" id="KW-0560">Oxidoreductase</keyword>
<sequence>MSQLSLANPASSLADQRGQDLADVTALADQIESVGGFPTTPTSGTIFSRLAERARRLEALDRVCRSGFRDDDADCLRAAQVLLAQLYAERLRVPTGAGIERRPSAEADDIAELIESYLLGFEDRAVDAKLVASAPRTGTALARWLRELVEQHPATAHPFYTEFMRRATRRDLEYYSIQETTLDPRFDDAMALLQLGTPDVAKMEIAKNYWDEMGNGEIARIHTKLFQTVLDVFGITPSAVRRQLRTESIACGNLSMTMVLQRSHFHKAIGYYGVTEYVVPFRFGHVVDAWQRLGLDPAGLDYYHVHYKIDADHGNAWFDHVIAPIVDAQPETAPLIARGALYRLNSSERYLNRLQSDVSGGSGHA</sequence>
<dbReference type="KEGG" id="aol:S58_21560"/>
<dbReference type="AlphaFoldDB" id="M4Z553"/>
<dbReference type="GO" id="GO:0016491">
    <property type="term" value="F:oxidoreductase activity"/>
    <property type="evidence" value="ECO:0007669"/>
    <property type="project" value="UniProtKB-KW"/>
</dbReference>
<reference evidence="2 3" key="1">
    <citation type="journal article" date="2013" name="Appl. Environ. Microbiol.">
        <title>Genome analysis suggests that the soil oligotrophic bacterium Agromonas oligotrophica (Bradyrhizobium oligotrophicum) is a nitrogen-fixing symbiont of Aeschynomene indica.</title>
        <authorList>
            <person name="Okubo T."/>
            <person name="Fukushima S."/>
            <person name="Itakura M."/>
            <person name="Oshima K."/>
            <person name="Longtonglang A."/>
            <person name="Teaumroong N."/>
            <person name="Mitsui H."/>
            <person name="Hattori M."/>
            <person name="Hattori R."/>
            <person name="Hattori T."/>
            <person name="Minamisawa K."/>
        </authorList>
    </citation>
    <scope>NUCLEOTIDE SEQUENCE [LARGE SCALE GENOMIC DNA]</scope>
    <source>
        <strain evidence="2 3">S58</strain>
    </source>
</reference>
<dbReference type="InterPro" id="IPR039068">
    <property type="entry name" value="PqqC-like"/>
</dbReference>
<dbReference type="EMBL" id="AP012603">
    <property type="protein sequence ID" value="BAM88162.1"/>
    <property type="molecule type" value="Genomic_DNA"/>
</dbReference>
<dbReference type="HOGENOM" id="CLU_062786_0_0_5"/>
<keyword evidence="3" id="KW-1185">Reference proteome</keyword>
<protein>
    <recommendedName>
        <fullName evidence="4">Iron-containing redox enzyme family protein</fullName>
    </recommendedName>
</protein>
<dbReference type="Gene3D" id="1.20.910.10">
    <property type="entry name" value="Heme oxygenase-like"/>
    <property type="match status" value="1"/>
</dbReference>
<dbReference type="PATRIC" id="fig|1245469.3.peg.2208"/>
<accession>M4Z553</accession>
<dbReference type="SUPFAM" id="SSF48613">
    <property type="entry name" value="Heme oxygenase-like"/>
    <property type="match status" value="1"/>
</dbReference>
<dbReference type="GeneID" id="301816062"/>
<dbReference type="RefSeq" id="WP_015665288.1">
    <property type="nucleotide sequence ID" value="NC_020453.1"/>
</dbReference>
<dbReference type="Proteomes" id="UP000011841">
    <property type="component" value="Chromosome"/>
</dbReference>
<name>M4Z553_9BRAD</name>
<evidence type="ECO:0000313" key="2">
    <source>
        <dbReference type="EMBL" id="BAM88162.1"/>
    </source>
</evidence>
<organism evidence="2 3">
    <name type="scientific">Bradyrhizobium oligotrophicum S58</name>
    <dbReference type="NCBI Taxonomy" id="1245469"/>
    <lineage>
        <taxon>Bacteria</taxon>
        <taxon>Pseudomonadati</taxon>
        <taxon>Pseudomonadota</taxon>
        <taxon>Alphaproteobacteria</taxon>
        <taxon>Hyphomicrobiales</taxon>
        <taxon>Nitrobacteraceae</taxon>
        <taxon>Bradyrhizobium</taxon>
    </lineage>
</organism>
<evidence type="ECO:0000313" key="3">
    <source>
        <dbReference type="Proteomes" id="UP000011841"/>
    </source>
</evidence>